<accession>A0ABW3C5A4</accession>
<dbReference type="PANTHER" id="PTHR43537">
    <property type="entry name" value="TRANSCRIPTIONAL REGULATOR, GNTR FAMILY"/>
    <property type="match status" value="1"/>
</dbReference>
<evidence type="ECO:0000313" key="6">
    <source>
        <dbReference type="EMBL" id="MFD0849054.1"/>
    </source>
</evidence>
<dbReference type="Gene3D" id="1.10.10.10">
    <property type="entry name" value="Winged helix-like DNA-binding domain superfamily/Winged helix DNA-binding domain"/>
    <property type="match status" value="1"/>
</dbReference>
<evidence type="ECO:0000256" key="1">
    <source>
        <dbReference type="ARBA" id="ARBA00023015"/>
    </source>
</evidence>
<dbReference type="SMART" id="SM00345">
    <property type="entry name" value="HTH_GNTR"/>
    <property type="match status" value="1"/>
</dbReference>
<keyword evidence="1" id="KW-0805">Transcription regulation</keyword>
<dbReference type="Pfam" id="PF00392">
    <property type="entry name" value="GntR"/>
    <property type="match status" value="1"/>
</dbReference>
<dbReference type="EMBL" id="JBHTIK010000006">
    <property type="protein sequence ID" value="MFD0849054.1"/>
    <property type="molecule type" value="Genomic_DNA"/>
</dbReference>
<dbReference type="PANTHER" id="PTHR43537:SF24">
    <property type="entry name" value="GLUCONATE OPERON TRANSCRIPTIONAL REPRESSOR"/>
    <property type="match status" value="1"/>
</dbReference>
<dbReference type="SMART" id="SM00895">
    <property type="entry name" value="FCD"/>
    <property type="match status" value="1"/>
</dbReference>
<gene>
    <name evidence="6" type="ORF">ACFQ00_12020</name>
</gene>
<dbReference type="InterPro" id="IPR036390">
    <property type="entry name" value="WH_DNA-bd_sf"/>
</dbReference>
<reference evidence="7" key="1">
    <citation type="journal article" date="2019" name="Int. J. Syst. Evol. Microbiol.">
        <title>The Global Catalogue of Microorganisms (GCM) 10K type strain sequencing project: providing services to taxonomists for standard genome sequencing and annotation.</title>
        <authorList>
            <consortium name="The Broad Institute Genomics Platform"/>
            <consortium name="The Broad Institute Genome Sequencing Center for Infectious Disease"/>
            <person name="Wu L."/>
            <person name="Ma J."/>
        </authorList>
    </citation>
    <scope>NUCLEOTIDE SEQUENCE [LARGE SCALE GENOMIC DNA]</scope>
    <source>
        <strain evidence="7">CCUG 52537</strain>
    </source>
</reference>
<dbReference type="InterPro" id="IPR011711">
    <property type="entry name" value="GntR_C"/>
</dbReference>
<dbReference type="RefSeq" id="WP_381490997.1">
    <property type="nucleotide sequence ID" value="NZ_JBHTIK010000006.1"/>
</dbReference>
<name>A0ABW3C5A4_SPHXN</name>
<dbReference type="SUPFAM" id="SSF48008">
    <property type="entry name" value="GntR ligand-binding domain-like"/>
    <property type="match status" value="1"/>
</dbReference>
<comment type="caution">
    <text evidence="6">The sequence shown here is derived from an EMBL/GenBank/DDBJ whole genome shotgun (WGS) entry which is preliminary data.</text>
</comment>
<keyword evidence="3" id="KW-0804">Transcription</keyword>
<dbReference type="PRINTS" id="PR00035">
    <property type="entry name" value="HTHGNTR"/>
</dbReference>
<dbReference type="InterPro" id="IPR000524">
    <property type="entry name" value="Tscrpt_reg_HTH_GntR"/>
</dbReference>
<proteinExistence type="predicted"/>
<evidence type="ECO:0000313" key="7">
    <source>
        <dbReference type="Proteomes" id="UP001597124"/>
    </source>
</evidence>
<sequence>MGLLAQKKAKRSAAEPEKAAASDSASSPDKVVDAIHRGILAGRYVPGQKLIEADLTQSLGVSRGPVREALKRLDAEGVVELTRHRGAYVRSLTRIEAVDLLEILELLTSFIARIAATAVARKRTMGEQNARELEEAFHLLERFKDPTLENAAFLEQRSHFYDALIAVGENSQIQSVMPMMRIHLLRLQVQPFFNSEDRQDRLNEYAAITVAVLGGDKAGAQKAMRYHMTHMRQRIAQLPDEAFARG</sequence>
<protein>
    <submittedName>
        <fullName evidence="6">GntR family transcriptional regulator</fullName>
    </submittedName>
</protein>
<dbReference type="InterPro" id="IPR036388">
    <property type="entry name" value="WH-like_DNA-bd_sf"/>
</dbReference>
<feature type="domain" description="HTH gntR-type" evidence="5">
    <location>
        <begin position="25"/>
        <end position="92"/>
    </location>
</feature>
<evidence type="ECO:0000259" key="5">
    <source>
        <dbReference type="PROSITE" id="PS50949"/>
    </source>
</evidence>
<keyword evidence="2" id="KW-0238">DNA-binding</keyword>
<evidence type="ECO:0000256" key="2">
    <source>
        <dbReference type="ARBA" id="ARBA00023125"/>
    </source>
</evidence>
<organism evidence="6 7">
    <name type="scientific">Sphingosinicella xenopeptidilytica</name>
    <dbReference type="NCBI Taxonomy" id="364098"/>
    <lineage>
        <taxon>Bacteria</taxon>
        <taxon>Pseudomonadati</taxon>
        <taxon>Pseudomonadota</taxon>
        <taxon>Alphaproteobacteria</taxon>
        <taxon>Sphingomonadales</taxon>
        <taxon>Sphingosinicellaceae</taxon>
        <taxon>Sphingosinicella</taxon>
    </lineage>
</organism>
<dbReference type="PROSITE" id="PS50949">
    <property type="entry name" value="HTH_GNTR"/>
    <property type="match status" value="1"/>
</dbReference>
<feature type="region of interest" description="Disordered" evidence="4">
    <location>
        <begin position="1"/>
        <end position="27"/>
    </location>
</feature>
<dbReference type="Gene3D" id="1.20.120.530">
    <property type="entry name" value="GntR ligand-binding domain-like"/>
    <property type="match status" value="1"/>
</dbReference>
<dbReference type="Proteomes" id="UP001597124">
    <property type="component" value="Unassembled WGS sequence"/>
</dbReference>
<dbReference type="SUPFAM" id="SSF46785">
    <property type="entry name" value="Winged helix' DNA-binding domain"/>
    <property type="match status" value="1"/>
</dbReference>
<evidence type="ECO:0000256" key="4">
    <source>
        <dbReference type="SAM" id="MobiDB-lite"/>
    </source>
</evidence>
<keyword evidence="7" id="KW-1185">Reference proteome</keyword>
<dbReference type="Pfam" id="PF07729">
    <property type="entry name" value="FCD"/>
    <property type="match status" value="1"/>
</dbReference>
<dbReference type="InterPro" id="IPR008920">
    <property type="entry name" value="TF_FadR/GntR_C"/>
</dbReference>
<dbReference type="CDD" id="cd07377">
    <property type="entry name" value="WHTH_GntR"/>
    <property type="match status" value="1"/>
</dbReference>
<evidence type="ECO:0000256" key="3">
    <source>
        <dbReference type="ARBA" id="ARBA00023163"/>
    </source>
</evidence>